<dbReference type="Gene3D" id="2.160.20.80">
    <property type="entry name" value="E3 ubiquitin-protein ligase SopA"/>
    <property type="match status" value="1"/>
</dbReference>
<dbReference type="RefSeq" id="WP_152805807.1">
    <property type="nucleotide sequence ID" value="NZ_WHNX01000028.1"/>
</dbReference>
<dbReference type="InterPro" id="IPR001646">
    <property type="entry name" value="5peptide_repeat"/>
</dbReference>
<keyword evidence="2" id="KW-1185">Reference proteome</keyword>
<evidence type="ECO:0000313" key="2">
    <source>
        <dbReference type="Proteomes" id="UP000440004"/>
    </source>
</evidence>
<name>A0A6A7KBZ9_9FIRM</name>
<dbReference type="Proteomes" id="UP000440004">
    <property type="component" value="Unassembled WGS sequence"/>
</dbReference>
<reference evidence="1 2" key="1">
    <citation type="submission" date="2019-10" db="EMBL/GenBank/DDBJ databases">
        <title>Alkalibaculum tamaniensis sp.nov., a new alkaliphilic acetogen, isolated on methoxylated aromatics from a mud volcano.</title>
        <authorList>
            <person name="Khomyakova M.A."/>
            <person name="Merkel A.Y."/>
            <person name="Bonch-Osmolovskaya E.A."/>
            <person name="Slobodkin A.I."/>
        </authorList>
    </citation>
    <scope>NUCLEOTIDE SEQUENCE [LARGE SCALE GENOMIC DNA]</scope>
    <source>
        <strain evidence="1 2">M08DMB</strain>
    </source>
</reference>
<comment type="caution">
    <text evidence="1">The sequence shown here is derived from an EMBL/GenBank/DDBJ whole genome shotgun (WGS) entry which is preliminary data.</text>
</comment>
<dbReference type="AlphaFoldDB" id="A0A6A7KBZ9"/>
<proteinExistence type="predicted"/>
<dbReference type="Pfam" id="PF00805">
    <property type="entry name" value="Pentapeptide"/>
    <property type="match status" value="1"/>
</dbReference>
<dbReference type="EMBL" id="WHNX01000028">
    <property type="protein sequence ID" value="MPW26811.1"/>
    <property type="molecule type" value="Genomic_DNA"/>
</dbReference>
<evidence type="ECO:0000313" key="1">
    <source>
        <dbReference type="EMBL" id="MPW26811.1"/>
    </source>
</evidence>
<sequence length="279" mass="31364">MKSRNIYIDDISVFKDLKIDCGNCFSFCCVALYFSKVDGFPKDKSSGEPCVNLNSDFTCKAHKDLRKKGLKGCTSYDCFGAGQKVAKITYNGINWSKSPELAGEMFNVFLLMTQLHEMLWYLSMVYSLEKEETLRNIANIIIQETIEITLLKPEALLKLNIDMHREKVKEVLTKASEKIRSKFVSKNNQTLSKNYIGKNLKSVNLRGTDLSGALLLVTDLSNNDLSGVNLIGTDMRDTNIKATNLQNSLFITQQQVNNANGDSNTKLPASLTIPKYWSK</sequence>
<dbReference type="SUPFAM" id="SSF141571">
    <property type="entry name" value="Pentapeptide repeat-like"/>
    <property type="match status" value="1"/>
</dbReference>
<gene>
    <name evidence="1" type="ORF">GC105_13565</name>
</gene>
<accession>A0A6A7KBZ9</accession>
<organism evidence="1 2">
    <name type="scientific">Alkalibaculum sporogenes</name>
    <dbReference type="NCBI Taxonomy" id="2655001"/>
    <lineage>
        <taxon>Bacteria</taxon>
        <taxon>Bacillati</taxon>
        <taxon>Bacillota</taxon>
        <taxon>Clostridia</taxon>
        <taxon>Eubacteriales</taxon>
        <taxon>Eubacteriaceae</taxon>
        <taxon>Alkalibaculum</taxon>
    </lineage>
</organism>
<protein>
    <submittedName>
        <fullName evidence="1">Pentapeptide repeat-containing protein</fullName>
    </submittedName>
</protein>